<keyword evidence="1" id="KW-0472">Membrane</keyword>
<evidence type="ECO:0000313" key="3">
    <source>
        <dbReference type="Proteomes" id="UP000263012"/>
    </source>
</evidence>
<accession>A0A343TGU6</accession>
<keyword evidence="1" id="KW-0812">Transmembrane</keyword>
<reference evidence="3" key="1">
    <citation type="submission" date="2017-11" db="EMBL/GenBank/DDBJ databases">
        <title>Phenotypic and genomic properties of facultatively anaerobic sulfur-reducing natronoarchaea from hypersaline soda lakes.</title>
        <authorList>
            <person name="Sorokin D.Y."/>
            <person name="Kublanov I.V."/>
            <person name="Roman P."/>
            <person name="Sinninghe Damste J.S."/>
            <person name="Golyshin P.N."/>
            <person name="Rojo D."/>
            <person name="Ciordia S."/>
            <person name="Mena M.D.C."/>
            <person name="Ferrer M."/>
            <person name="Messina E."/>
            <person name="Smedile F."/>
            <person name="La Spada G."/>
            <person name="La Cono V."/>
            <person name="Yakimov M.M."/>
        </authorList>
    </citation>
    <scope>NUCLEOTIDE SEQUENCE [LARGE SCALE GENOMIC DNA]</scope>
    <source>
        <strain evidence="3">AArc-Sl</strain>
    </source>
</reference>
<evidence type="ECO:0000313" key="2">
    <source>
        <dbReference type="EMBL" id="AUX08318.1"/>
    </source>
</evidence>
<proteinExistence type="predicted"/>
<keyword evidence="1" id="KW-1133">Transmembrane helix</keyword>
<organism evidence="2 3">
    <name type="scientific">Halalkaliarchaeum desulfuricum</name>
    <dbReference type="NCBI Taxonomy" id="2055893"/>
    <lineage>
        <taxon>Archaea</taxon>
        <taxon>Methanobacteriati</taxon>
        <taxon>Methanobacteriota</taxon>
        <taxon>Stenosarchaea group</taxon>
        <taxon>Halobacteria</taxon>
        <taxon>Halobacteriales</taxon>
        <taxon>Haloferacaceae</taxon>
        <taxon>Halalkaliarchaeum</taxon>
    </lineage>
</organism>
<evidence type="ECO:0000256" key="1">
    <source>
        <dbReference type="SAM" id="Phobius"/>
    </source>
</evidence>
<dbReference type="EMBL" id="CP025066">
    <property type="protein sequence ID" value="AUX08318.1"/>
    <property type="molecule type" value="Genomic_DNA"/>
</dbReference>
<protein>
    <submittedName>
        <fullName evidence="2">Uncharacterized protein</fullName>
    </submittedName>
</protein>
<dbReference type="AlphaFoldDB" id="A0A343TGU6"/>
<gene>
    <name evidence="2" type="ORF">AArcSl_0668</name>
</gene>
<dbReference type="KEGG" id="hdf:AArcSl_0668"/>
<dbReference type="Proteomes" id="UP000263012">
    <property type="component" value="Chromosome"/>
</dbReference>
<keyword evidence="3" id="KW-1185">Reference proteome</keyword>
<feature type="transmembrane region" description="Helical" evidence="1">
    <location>
        <begin position="36"/>
        <end position="58"/>
    </location>
</feature>
<sequence length="67" mass="7252">MVVEFITGEGILLFFSELPTILSKAGSMLASTNQSFIFLFALASNVFPVISQFVFCVVSHAVSTSCR</sequence>
<name>A0A343TGU6_9EURY</name>